<accession>A0ABS6SET2</accession>
<sequence length="254" mass="28089">MEAARTFDIGRVVTRMFMTIRDNPGPFAIVSVALGALPLILYMFFTYEYMMRANFRELGLVGGIFGFLAALCPAIMGIACIEMTAQSADRGNIDLGAVLKRSLTALLPIMVHMLLWMLGFYAGLLLLLVPGIMIACMWSVSFPALIIERRGIIGSFGRSQALTKGARWKVFALYVLIIVFWIAQSAIDTLLTVSLTDMLLFQEQLNISMTFKIVSPIVSTLSYVLYGVLLGSMFIELRNAAEGPKMDTLRDVFA</sequence>
<feature type="transmembrane region" description="Helical" evidence="1">
    <location>
        <begin position="25"/>
        <end position="47"/>
    </location>
</feature>
<comment type="caution">
    <text evidence="2">The sequence shown here is derived from an EMBL/GenBank/DDBJ whole genome shotgun (WGS) entry which is preliminary data.</text>
</comment>
<keyword evidence="1" id="KW-0472">Membrane</keyword>
<evidence type="ECO:0008006" key="4">
    <source>
        <dbReference type="Google" id="ProtNLM"/>
    </source>
</evidence>
<proteinExistence type="predicted"/>
<dbReference type="RefSeq" id="WP_218445080.1">
    <property type="nucleotide sequence ID" value="NZ_JAGSPA010000002.1"/>
</dbReference>
<organism evidence="2 3">
    <name type="scientific">Pacificimonas pallii</name>
    <dbReference type="NCBI Taxonomy" id="2827236"/>
    <lineage>
        <taxon>Bacteria</taxon>
        <taxon>Pseudomonadati</taxon>
        <taxon>Pseudomonadota</taxon>
        <taxon>Alphaproteobacteria</taxon>
        <taxon>Sphingomonadales</taxon>
        <taxon>Sphingosinicellaceae</taxon>
        <taxon>Pacificimonas</taxon>
    </lineage>
</organism>
<gene>
    <name evidence="2" type="ORF">KCG44_06535</name>
</gene>
<dbReference type="EMBL" id="JAGSPA010000002">
    <property type="protein sequence ID" value="MBV7256441.1"/>
    <property type="molecule type" value="Genomic_DNA"/>
</dbReference>
<keyword evidence="1" id="KW-1133">Transmembrane helix</keyword>
<name>A0ABS6SET2_9SPHN</name>
<evidence type="ECO:0000313" key="3">
    <source>
        <dbReference type="Proteomes" id="UP000722336"/>
    </source>
</evidence>
<protein>
    <recommendedName>
        <fullName evidence="4">Glycerophosphoryl diester phosphodiesterase membrane domain-containing protein</fullName>
    </recommendedName>
</protein>
<feature type="transmembrane region" description="Helical" evidence="1">
    <location>
        <begin position="213"/>
        <end position="235"/>
    </location>
</feature>
<reference evidence="2 3" key="1">
    <citation type="submission" date="2021-04" db="EMBL/GenBank/DDBJ databases">
        <authorList>
            <person name="Pira H."/>
            <person name="Risdian C."/>
            <person name="Wink J."/>
        </authorList>
    </citation>
    <scope>NUCLEOTIDE SEQUENCE [LARGE SCALE GENOMIC DNA]</scope>
    <source>
        <strain evidence="2 3">WHA3</strain>
    </source>
</reference>
<feature type="transmembrane region" description="Helical" evidence="1">
    <location>
        <begin position="59"/>
        <end position="81"/>
    </location>
</feature>
<keyword evidence="1" id="KW-0812">Transmembrane</keyword>
<feature type="transmembrane region" description="Helical" evidence="1">
    <location>
        <begin position="127"/>
        <end position="147"/>
    </location>
</feature>
<keyword evidence="3" id="KW-1185">Reference proteome</keyword>
<evidence type="ECO:0000256" key="1">
    <source>
        <dbReference type="SAM" id="Phobius"/>
    </source>
</evidence>
<feature type="transmembrane region" description="Helical" evidence="1">
    <location>
        <begin position="168"/>
        <end position="193"/>
    </location>
</feature>
<evidence type="ECO:0000313" key="2">
    <source>
        <dbReference type="EMBL" id="MBV7256441.1"/>
    </source>
</evidence>
<dbReference type="Proteomes" id="UP000722336">
    <property type="component" value="Unassembled WGS sequence"/>
</dbReference>